<feature type="transmembrane region" description="Helical" evidence="5">
    <location>
        <begin position="7"/>
        <end position="23"/>
    </location>
</feature>
<dbReference type="Pfam" id="PF04932">
    <property type="entry name" value="Wzy_C"/>
    <property type="match status" value="1"/>
</dbReference>
<comment type="subcellular location">
    <subcellularLocation>
        <location evidence="1">Membrane</location>
        <topology evidence="1">Multi-pass membrane protein</topology>
    </subcellularLocation>
</comment>
<reference evidence="7 8" key="1">
    <citation type="journal article" date="2015" name="Nature">
        <title>rRNA introns, odd ribosomes, and small enigmatic genomes across a large radiation of phyla.</title>
        <authorList>
            <person name="Brown C.T."/>
            <person name="Hug L.A."/>
            <person name="Thomas B.C."/>
            <person name="Sharon I."/>
            <person name="Castelle C.J."/>
            <person name="Singh A."/>
            <person name="Wilkins M.J."/>
            <person name="Williams K.H."/>
            <person name="Banfield J.F."/>
        </authorList>
    </citation>
    <scope>NUCLEOTIDE SEQUENCE [LARGE SCALE GENOMIC DNA]</scope>
</reference>
<name>A0A0G0I689_9BACT</name>
<feature type="transmembrane region" description="Helical" evidence="5">
    <location>
        <begin position="66"/>
        <end position="89"/>
    </location>
</feature>
<dbReference type="PANTHER" id="PTHR37422">
    <property type="entry name" value="TEICHURONIC ACID BIOSYNTHESIS PROTEIN TUAE"/>
    <property type="match status" value="1"/>
</dbReference>
<comment type="caution">
    <text evidence="7">The sequence shown here is derived from an EMBL/GenBank/DDBJ whole genome shotgun (WGS) entry which is preliminary data.</text>
</comment>
<organism evidence="7 8">
    <name type="scientific">Candidatus Shapirobacteria bacterium GW2011_GWE1_38_10</name>
    <dbReference type="NCBI Taxonomy" id="1618488"/>
    <lineage>
        <taxon>Bacteria</taxon>
        <taxon>Candidatus Shapironibacteriota</taxon>
    </lineage>
</organism>
<dbReference type="InterPro" id="IPR051533">
    <property type="entry name" value="WaaL-like"/>
</dbReference>
<keyword evidence="4 5" id="KW-0472">Membrane</keyword>
<dbReference type="AlphaFoldDB" id="A0A0G0I689"/>
<feature type="transmembrane region" description="Helical" evidence="5">
    <location>
        <begin position="421"/>
        <end position="439"/>
    </location>
</feature>
<evidence type="ECO:0000256" key="3">
    <source>
        <dbReference type="ARBA" id="ARBA00022989"/>
    </source>
</evidence>
<evidence type="ECO:0000313" key="7">
    <source>
        <dbReference type="EMBL" id="KKQ50072.1"/>
    </source>
</evidence>
<keyword evidence="3 5" id="KW-1133">Transmembrane helix</keyword>
<proteinExistence type="predicted"/>
<evidence type="ECO:0000256" key="5">
    <source>
        <dbReference type="SAM" id="Phobius"/>
    </source>
</evidence>
<feature type="transmembrane region" description="Helical" evidence="5">
    <location>
        <begin position="184"/>
        <end position="201"/>
    </location>
</feature>
<feature type="transmembrane region" description="Helical" evidence="5">
    <location>
        <begin position="35"/>
        <end position="54"/>
    </location>
</feature>
<feature type="domain" description="O-antigen ligase-related" evidence="6">
    <location>
        <begin position="214"/>
        <end position="394"/>
    </location>
</feature>
<dbReference type="EMBL" id="LBTX01000009">
    <property type="protein sequence ID" value="KKQ50072.1"/>
    <property type="molecule type" value="Genomic_DNA"/>
</dbReference>
<protein>
    <recommendedName>
        <fullName evidence="6">O-antigen ligase-related domain-containing protein</fullName>
    </recommendedName>
</protein>
<dbReference type="Proteomes" id="UP000034231">
    <property type="component" value="Unassembled WGS sequence"/>
</dbReference>
<evidence type="ECO:0000256" key="1">
    <source>
        <dbReference type="ARBA" id="ARBA00004141"/>
    </source>
</evidence>
<evidence type="ECO:0000259" key="6">
    <source>
        <dbReference type="Pfam" id="PF04932"/>
    </source>
</evidence>
<feature type="transmembrane region" description="Helical" evidence="5">
    <location>
        <begin position="213"/>
        <end position="245"/>
    </location>
</feature>
<gene>
    <name evidence="7" type="ORF">US68_C0009G0027</name>
</gene>
<feature type="transmembrane region" description="Helical" evidence="5">
    <location>
        <begin position="125"/>
        <end position="144"/>
    </location>
</feature>
<feature type="transmembrane region" description="Helical" evidence="5">
    <location>
        <begin position="387"/>
        <end position="409"/>
    </location>
</feature>
<keyword evidence="2 5" id="KW-0812">Transmembrane</keyword>
<evidence type="ECO:0000313" key="8">
    <source>
        <dbReference type="Proteomes" id="UP000034231"/>
    </source>
</evidence>
<sequence length="464" mass="52768">MFKNVNIFRIILASLIVFIPLYPKFPLLSVNGTYVAIRLDDIIIGLSIIFWLFHQLKNRFPFFKQRITPLFIAYFIAIVISTLNAILIYQTTSPSILILNTLRRFEYISLFFITLEGVKNLKDFLYPYLFSLLALFGIAIYGYGQKFFQFPVISTMNEEFSKGQLLQMNVWTRISSTFAGHYDLAAYLSLVLIIIGAVAVISKKAWLKIPSFILFLVGFHLLTLTASRVSIFSFWGAIVLCFILLRRYLWVIPVSVLVVFSIVNSKDLNQRLLATIPSLKFQIEKNKPTTTPVPSLAPTPTSAVIAVTTPKKLLSPTPTVFRHPPEYEVTPADLDAGVARSGEIRFNVEWPRAMTAFKKNPLLGTGPGSITLATDNDYLRSLGESGLFGFFTFIVIFIYLFIRTIPLIFKRPTDLKSQLSLIFFSVMLCIWANAVFIDIFEASKVAYTIWIIMALYYQSLHLKK</sequence>
<accession>A0A0G0I689</accession>
<evidence type="ECO:0000256" key="2">
    <source>
        <dbReference type="ARBA" id="ARBA00022692"/>
    </source>
</evidence>
<dbReference type="InterPro" id="IPR007016">
    <property type="entry name" value="O-antigen_ligase-rel_domated"/>
</dbReference>
<dbReference type="PANTHER" id="PTHR37422:SF13">
    <property type="entry name" value="LIPOPOLYSACCHARIDE BIOSYNTHESIS PROTEIN PA4999-RELATED"/>
    <property type="match status" value="1"/>
</dbReference>
<evidence type="ECO:0000256" key="4">
    <source>
        <dbReference type="ARBA" id="ARBA00023136"/>
    </source>
</evidence>
<feature type="transmembrane region" description="Helical" evidence="5">
    <location>
        <begin position="445"/>
        <end position="462"/>
    </location>
</feature>